<feature type="transmembrane region" description="Helical" evidence="7">
    <location>
        <begin position="318"/>
        <end position="340"/>
    </location>
</feature>
<feature type="compositionally biased region" description="Polar residues" evidence="6">
    <location>
        <begin position="403"/>
        <end position="425"/>
    </location>
</feature>
<dbReference type="GO" id="GO:0016020">
    <property type="term" value="C:membrane"/>
    <property type="evidence" value="ECO:0007669"/>
    <property type="project" value="UniProtKB-SubCell"/>
</dbReference>
<evidence type="ECO:0000256" key="3">
    <source>
        <dbReference type="ARBA" id="ARBA00022989"/>
    </source>
</evidence>
<feature type="domain" description="G-protein coupled receptors family 1 profile" evidence="8">
    <location>
        <begin position="42"/>
        <end position="341"/>
    </location>
</feature>
<reference evidence="9 10" key="1">
    <citation type="submission" date="2019-01" db="EMBL/GenBank/DDBJ databases">
        <title>Draft Genome and Complete Hox-Cluster Characterization of the Sterlet Sturgeon (Acipenser ruthenus).</title>
        <authorList>
            <person name="Wei Q."/>
        </authorList>
    </citation>
    <scope>NUCLEOTIDE SEQUENCE [LARGE SCALE GENOMIC DNA]</scope>
    <source>
        <strain evidence="9">WHYD16114868_AA</strain>
        <tissue evidence="9">Blood</tissue>
    </source>
</reference>
<protein>
    <submittedName>
        <fullName evidence="9">G-protein coupled receptor 39</fullName>
    </submittedName>
</protein>
<feature type="transmembrane region" description="Helical" evidence="7">
    <location>
        <begin position="217"/>
        <end position="236"/>
    </location>
</feature>
<comment type="similarity">
    <text evidence="5">Belongs to the G-protein coupled receptor 1 family.</text>
</comment>
<dbReference type="PROSITE" id="PS00237">
    <property type="entry name" value="G_PROTEIN_RECEP_F1_1"/>
    <property type="match status" value="1"/>
</dbReference>
<gene>
    <name evidence="9" type="ORF">EOD39_12634</name>
</gene>
<dbReference type="EMBL" id="SCEB01000555">
    <property type="protein sequence ID" value="RXM98779.1"/>
    <property type="molecule type" value="Genomic_DNA"/>
</dbReference>
<dbReference type="AlphaFoldDB" id="A0A662YQF8"/>
<keyword evidence="3 7" id="KW-1133">Transmembrane helix</keyword>
<sequence>MESSECAEYFNHEVVGEFEPNMAIKITMTVLYALILLTGIIGNSITIKVTQVLLKNGYLQKNVTDHMVSLACSDLLVLLLGMPVELYSVIWYPFTSASGNASCKIYNFLFEACSYATILNVATLSFERYIAICHPFKYKSFSGSRTVKLICFVWLTSVCVALPLLFAMGIEDPLEPFKKPSDLPAEKDLVTANPCIKKSNFTICTNLSSMWPVYQSSIFSAFIIYIVVLVSVTFMCREMTKILKGNRNETVNTKNGEIDMGFLPKHDSPQVKASRKQTIIFLGLIVGTLAGCWMPNQIRRIMSAARPKTEWTRAYFRGYITLLPIADTFFYLSSVVNPFLYNLSSRQFREVFMQVLRCRLTIEHINKRTLRRHKNTTVHSARPLMLASFRRSLSSHKKPKESTFITFQSSTTETSTASLNPSSPVESPELVKSEQTAEMTLQTTPKKNSLNESSV</sequence>
<evidence type="ECO:0000256" key="5">
    <source>
        <dbReference type="RuleBase" id="RU000688"/>
    </source>
</evidence>
<dbReference type="PROSITE" id="PS50262">
    <property type="entry name" value="G_PROTEIN_RECEP_F1_2"/>
    <property type="match status" value="1"/>
</dbReference>
<feature type="region of interest" description="Disordered" evidence="6">
    <location>
        <begin position="400"/>
        <end position="455"/>
    </location>
</feature>
<dbReference type="GO" id="GO:0004930">
    <property type="term" value="F:G protein-coupled receptor activity"/>
    <property type="evidence" value="ECO:0007669"/>
    <property type="project" value="UniProtKB-KW"/>
</dbReference>
<dbReference type="PANTHER" id="PTHR46752">
    <property type="entry name" value="G-PROTEIN COUPLED RECEPTOR 39"/>
    <property type="match status" value="1"/>
</dbReference>
<keyword evidence="5 9" id="KW-0675">Receptor</keyword>
<feature type="transmembrane region" description="Helical" evidence="7">
    <location>
        <begin position="30"/>
        <end position="54"/>
    </location>
</feature>
<evidence type="ECO:0000259" key="8">
    <source>
        <dbReference type="PROSITE" id="PS50262"/>
    </source>
</evidence>
<dbReference type="InterPro" id="IPR052676">
    <property type="entry name" value="Zinc-sensing_GPCR"/>
</dbReference>
<dbReference type="InterPro" id="IPR017452">
    <property type="entry name" value="GPCR_Rhodpsn_7TM"/>
</dbReference>
<evidence type="ECO:0000313" key="10">
    <source>
        <dbReference type="Proteomes" id="UP000289886"/>
    </source>
</evidence>
<dbReference type="CDD" id="cd15135">
    <property type="entry name" value="7tmA_GPR39"/>
    <property type="match status" value="1"/>
</dbReference>
<dbReference type="PANTHER" id="PTHR46752:SF1">
    <property type="entry name" value="G-PROTEIN COUPLED RECEPTOR 39"/>
    <property type="match status" value="1"/>
</dbReference>
<evidence type="ECO:0000256" key="4">
    <source>
        <dbReference type="ARBA" id="ARBA00023136"/>
    </source>
</evidence>
<evidence type="ECO:0000256" key="2">
    <source>
        <dbReference type="ARBA" id="ARBA00022692"/>
    </source>
</evidence>
<feature type="compositionally biased region" description="Polar residues" evidence="6">
    <location>
        <begin position="433"/>
        <end position="455"/>
    </location>
</feature>
<proteinExistence type="inferred from homology"/>
<keyword evidence="10" id="KW-1185">Reference proteome</keyword>
<evidence type="ECO:0000256" key="1">
    <source>
        <dbReference type="ARBA" id="ARBA00004370"/>
    </source>
</evidence>
<keyword evidence="5" id="KW-0297">G-protein coupled receptor</keyword>
<feature type="transmembrane region" description="Helical" evidence="7">
    <location>
        <begin position="75"/>
        <end position="94"/>
    </location>
</feature>
<dbReference type="InterPro" id="IPR000276">
    <property type="entry name" value="GPCR_Rhodpsn"/>
</dbReference>
<evidence type="ECO:0000256" key="6">
    <source>
        <dbReference type="SAM" id="MobiDB-lite"/>
    </source>
</evidence>
<keyword evidence="4 7" id="KW-0472">Membrane</keyword>
<feature type="transmembrane region" description="Helical" evidence="7">
    <location>
        <begin position="106"/>
        <end position="126"/>
    </location>
</feature>
<accession>A0A662YQF8</accession>
<dbReference type="Gene3D" id="1.20.1070.10">
    <property type="entry name" value="Rhodopsin 7-helix transmembrane proteins"/>
    <property type="match status" value="1"/>
</dbReference>
<dbReference type="SUPFAM" id="SSF81321">
    <property type="entry name" value="Family A G protein-coupled receptor-like"/>
    <property type="match status" value="1"/>
</dbReference>
<keyword evidence="2 5" id="KW-0812">Transmembrane</keyword>
<feature type="transmembrane region" description="Helical" evidence="7">
    <location>
        <begin position="147"/>
        <end position="170"/>
    </location>
</feature>
<comment type="caution">
    <text evidence="9">The sequence shown here is derived from an EMBL/GenBank/DDBJ whole genome shotgun (WGS) entry which is preliminary data.</text>
</comment>
<feature type="transmembrane region" description="Helical" evidence="7">
    <location>
        <begin position="279"/>
        <end position="298"/>
    </location>
</feature>
<dbReference type="PRINTS" id="PR00237">
    <property type="entry name" value="GPCRRHODOPSN"/>
</dbReference>
<comment type="subcellular location">
    <subcellularLocation>
        <location evidence="1">Membrane</location>
    </subcellularLocation>
</comment>
<organism evidence="9 10">
    <name type="scientific">Acipenser ruthenus</name>
    <name type="common">Sterlet sturgeon</name>
    <dbReference type="NCBI Taxonomy" id="7906"/>
    <lineage>
        <taxon>Eukaryota</taxon>
        <taxon>Metazoa</taxon>
        <taxon>Chordata</taxon>
        <taxon>Craniata</taxon>
        <taxon>Vertebrata</taxon>
        <taxon>Euteleostomi</taxon>
        <taxon>Actinopterygii</taxon>
        <taxon>Chondrostei</taxon>
        <taxon>Acipenseriformes</taxon>
        <taxon>Acipenseridae</taxon>
        <taxon>Acipenser</taxon>
    </lineage>
</organism>
<keyword evidence="5" id="KW-0807">Transducer</keyword>
<evidence type="ECO:0000313" key="9">
    <source>
        <dbReference type="EMBL" id="RXM98779.1"/>
    </source>
</evidence>
<evidence type="ECO:0000256" key="7">
    <source>
        <dbReference type="SAM" id="Phobius"/>
    </source>
</evidence>
<dbReference type="Pfam" id="PF00001">
    <property type="entry name" value="7tm_1"/>
    <property type="match status" value="1"/>
</dbReference>
<name>A0A662YQF8_ACIRT</name>
<dbReference type="Proteomes" id="UP000289886">
    <property type="component" value="Unassembled WGS sequence"/>
</dbReference>